<evidence type="ECO:0000256" key="2">
    <source>
        <dbReference type="SAM" id="SignalP"/>
    </source>
</evidence>
<dbReference type="InterPro" id="IPR036365">
    <property type="entry name" value="PGBD-like_sf"/>
</dbReference>
<reference evidence="5 6" key="1">
    <citation type="submission" date="2016-10" db="EMBL/GenBank/DDBJ databases">
        <authorList>
            <person name="de Groot N.N."/>
        </authorList>
    </citation>
    <scope>NUCLEOTIDE SEQUENCE [LARGE SCALE GENOMIC DNA]</scope>
    <source>
        <strain evidence="5 6">CGMCC 1.11147</strain>
    </source>
</reference>
<feature type="domain" description="Rv2525c-like glycoside hydrolase-like" evidence="4">
    <location>
        <begin position="88"/>
        <end position="307"/>
    </location>
</feature>
<evidence type="ECO:0000259" key="3">
    <source>
        <dbReference type="Pfam" id="PF01471"/>
    </source>
</evidence>
<evidence type="ECO:0000313" key="5">
    <source>
        <dbReference type="EMBL" id="SDN85181.1"/>
    </source>
</evidence>
<proteinExistence type="predicted"/>
<dbReference type="Pfam" id="PF01471">
    <property type="entry name" value="PG_binding_1"/>
    <property type="match status" value="2"/>
</dbReference>
<keyword evidence="5" id="KW-0378">Hydrolase</keyword>
<dbReference type="InterPro" id="IPR036366">
    <property type="entry name" value="PGBDSf"/>
</dbReference>
<dbReference type="Gene3D" id="3.20.20.80">
    <property type="entry name" value="Glycosidases"/>
    <property type="match status" value="1"/>
</dbReference>
<dbReference type="EMBL" id="FNIC01000004">
    <property type="protein sequence ID" value="SDN85181.1"/>
    <property type="molecule type" value="Genomic_DNA"/>
</dbReference>
<evidence type="ECO:0000259" key="4">
    <source>
        <dbReference type="Pfam" id="PF08924"/>
    </source>
</evidence>
<dbReference type="CDD" id="cd06418">
    <property type="entry name" value="GH25_BacA-like"/>
    <property type="match status" value="1"/>
</dbReference>
<dbReference type="Gene3D" id="1.10.101.10">
    <property type="entry name" value="PGBD-like superfamily/PGBD"/>
    <property type="match status" value="2"/>
</dbReference>
<dbReference type="InterPro" id="IPR017853">
    <property type="entry name" value="GH"/>
</dbReference>
<dbReference type="STRING" id="1005944.SAMN05192576_2957"/>
<dbReference type="SUPFAM" id="SSF47090">
    <property type="entry name" value="PGBD-like"/>
    <property type="match status" value="2"/>
</dbReference>
<accession>A0A1H0ES43</accession>
<organism evidence="5 6">
    <name type="scientific">Nocardioides szechwanensis</name>
    <dbReference type="NCBI Taxonomy" id="1005944"/>
    <lineage>
        <taxon>Bacteria</taxon>
        <taxon>Bacillati</taxon>
        <taxon>Actinomycetota</taxon>
        <taxon>Actinomycetes</taxon>
        <taxon>Propionibacteriales</taxon>
        <taxon>Nocardioidaceae</taxon>
        <taxon>Nocardioides</taxon>
    </lineage>
</organism>
<dbReference type="GO" id="GO:0016787">
    <property type="term" value="F:hydrolase activity"/>
    <property type="evidence" value="ECO:0007669"/>
    <property type="project" value="UniProtKB-KW"/>
</dbReference>
<gene>
    <name evidence="5" type="ORF">SAMN05192576_2957</name>
</gene>
<feature type="region of interest" description="Disordered" evidence="1">
    <location>
        <begin position="37"/>
        <end position="61"/>
    </location>
</feature>
<protein>
    <submittedName>
        <fullName evidence="5">Peptidoglycan-binding (PGRP) domain of peptidoglycan hydrolases-containing protein</fullName>
    </submittedName>
</protein>
<feature type="chain" id="PRO_5011621306" evidence="2">
    <location>
        <begin position="41"/>
        <end position="477"/>
    </location>
</feature>
<name>A0A1H0ES43_9ACTN</name>
<dbReference type="RefSeq" id="WP_170254324.1">
    <property type="nucleotide sequence ID" value="NZ_BKAE01000010.1"/>
</dbReference>
<dbReference type="InterPro" id="IPR015020">
    <property type="entry name" value="Rv2525c-like_Glyco_Hydro-like"/>
</dbReference>
<feature type="signal peptide" evidence="2">
    <location>
        <begin position="1"/>
        <end position="40"/>
    </location>
</feature>
<dbReference type="Proteomes" id="UP000199004">
    <property type="component" value="Unassembled WGS sequence"/>
</dbReference>
<dbReference type="Pfam" id="PF08924">
    <property type="entry name" value="Rv2525c_GlyHyd-like"/>
    <property type="match status" value="1"/>
</dbReference>
<evidence type="ECO:0000313" key="6">
    <source>
        <dbReference type="Proteomes" id="UP000199004"/>
    </source>
</evidence>
<feature type="compositionally biased region" description="Low complexity" evidence="1">
    <location>
        <begin position="37"/>
        <end position="57"/>
    </location>
</feature>
<keyword evidence="6" id="KW-1185">Reference proteome</keyword>
<dbReference type="AlphaFoldDB" id="A0A1H0ES43"/>
<dbReference type="InterPro" id="IPR002477">
    <property type="entry name" value="Peptidoglycan-bd-like"/>
</dbReference>
<evidence type="ECO:0000256" key="1">
    <source>
        <dbReference type="SAM" id="MobiDB-lite"/>
    </source>
</evidence>
<keyword evidence="2" id="KW-0732">Signal</keyword>
<sequence>MTARLPARLIGRLPARLARTSSVLVAVAVALALTSAPGGASDTAAPSSSTTAPTTASQRATNVVTPGDFTGFGFDQCHAPNQKAMNAWLKASPFLSVGIYIAGDSRACRDQPNLTPTWISTQLRNGWRLLPITLGPQASCQPRFPRYDDDVKINPKPGKVKRYALAKQQGMDEAVDTVQVATSLGIAPGSTLWYDLEGFDSSNTDCRESALTFLSGWTQKLHELGFVSGVYSSAGSGIAALDSARVNRPDRFTLPDMIWVARWDGIPNTSTSYIREDGWRPGGRIKQYEGGHDETWGGVKINIDRNFLDVGRGSYAEPETHCDGVNVSFREYLPLKAPSEGYTPSAPHVKALQCLLKEHGYYDGPTGGNYNPKLVKAMNTWQAERGLAVGTSWFVKHWMTLLVAGDRKIVKYGSAGPAVRRLQRTLNAAALGKSVPTNGVFDTATFGAVRTWQSKVGITASGVIAAESWTKLAAGVR</sequence>
<feature type="domain" description="Peptidoglycan binding-like" evidence="3">
    <location>
        <begin position="416"/>
        <end position="471"/>
    </location>
</feature>
<feature type="domain" description="Peptidoglycan binding-like" evidence="3">
    <location>
        <begin position="347"/>
        <end position="389"/>
    </location>
</feature>
<dbReference type="SUPFAM" id="SSF51445">
    <property type="entry name" value="(Trans)glycosidases"/>
    <property type="match status" value="1"/>
</dbReference>